<dbReference type="Proteomes" id="UP000318431">
    <property type="component" value="Unassembled WGS sequence"/>
</dbReference>
<dbReference type="EMBL" id="VLLB01000010">
    <property type="protein sequence ID" value="TWI61910.1"/>
    <property type="molecule type" value="Genomic_DNA"/>
</dbReference>
<accession>A0A562R0E2</accession>
<keyword evidence="4" id="KW-1185">Reference proteome</keyword>
<evidence type="ECO:0000256" key="1">
    <source>
        <dbReference type="SAM" id="SignalP"/>
    </source>
</evidence>
<evidence type="ECO:0000313" key="3">
    <source>
        <dbReference type="EMBL" id="TWI61910.1"/>
    </source>
</evidence>
<organism evidence="3 4">
    <name type="scientific">Pseudoduganella lurida</name>
    <dbReference type="NCBI Taxonomy" id="1036180"/>
    <lineage>
        <taxon>Bacteria</taxon>
        <taxon>Pseudomonadati</taxon>
        <taxon>Pseudomonadota</taxon>
        <taxon>Betaproteobacteria</taxon>
        <taxon>Burkholderiales</taxon>
        <taxon>Oxalobacteraceae</taxon>
        <taxon>Telluria group</taxon>
        <taxon>Pseudoduganella</taxon>
    </lineage>
</organism>
<feature type="chain" id="PRO_5021719782" evidence="1">
    <location>
        <begin position="16"/>
        <end position="209"/>
    </location>
</feature>
<dbReference type="InterPro" id="IPR014710">
    <property type="entry name" value="RmlC-like_jellyroll"/>
</dbReference>
<sequence length="209" mass="22534">MLASILLLAVSIAQAEVPPVPGLCTAPVPTDRESPGCYQTGRLEMASPPGELYWHIHQFPTLEAATVEAGRHRWATVAQAHSRIWLYVLDEKSARIDGGAPRAVIGPLHPPAGPVTAHFAESIFPPGMRTRVHSHPGPEAFYVIEGEQCMETPDDRQRVGAGSTYLVDRGPHLQAAPRGRRNLVLILAPHGQAAVVPGGDWQPSGFCDR</sequence>
<dbReference type="InterPro" id="IPR011051">
    <property type="entry name" value="RmlC_Cupin_sf"/>
</dbReference>
<protein>
    <submittedName>
        <fullName evidence="3">Cupin domain-containing protein</fullName>
    </submittedName>
</protein>
<gene>
    <name evidence="3" type="ORF">IP91_04509</name>
</gene>
<dbReference type="OrthoDB" id="8017763at2"/>
<reference evidence="3 4" key="1">
    <citation type="journal article" date="2015" name="Stand. Genomic Sci.">
        <title>Genomic Encyclopedia of Bacterial and Archaeal Type Strains, Phase III: the genomes of soil and plant-associated and newly described type strains.</title>
        <authorList>
            <person name="Whitman W.B."/>
            <person name="Woyke T."/>
            <person name="Klenk H.P."/>
            <person name="Zhou Y."/>
            <person name="Lilburn T.G."/>
            <person name="Beck B.J."/>
            <person name="De Vos P."/>
            <person name="Vandamme P."/>
            <person name="Eisen J.A."/>
            <person name="Garrity G."/>
            <person name="Hugenholtz P."/>
            <person name="Kyrpides N.C."/>
        </authorList>
    </citation>
    <scope>NUCLEOTIDE SEQUENCE [LARGE SCALE GENOMIC DNA]</scope>
    <source>
        <strain evidence="3 4">CGMCC 1.10822</strain>
    </source>
</reference>
<dbReference type="Gene3D" id="2.60.120.10">
    <property type="entry name" value="Jelly Rolls"/>
    <property type="match status" value="1"/>
</dbReference>
<keyword evidence="1" id="KW-0732">Signal</keyword>
<feature type="signal peptide" evidence="1">
    <location>
        <begin position="1"/>
        <end position="15"/>
    </location>
</feature>
<evidence type="ECO:0000259" key="2">
    <source>
        <dbReference type="Pfam" id="PF07883"/>
    </source>
</evidence>
<dbReference type="RefSeq" id="WP_158643189.1">
    <property type="nucleotide sequence ID" value="NZ_VLLB01000010.1"/>
</dbReference>
<comment type="caution">
    <text evidence="3">The sequence shown here is derived from an EMBL/GenBank/DDBJ whole genome shotgun (WGS) entry which is preliminary data.</text>
</comment>
<name>A0A562R0E2_9BURK</name>
<dbReference type="InterPro" id="IPR013096">
    <property type="entry name" value="Cupin_2"/>
</dbReference>
<feature type="domain" description="Cupin type-2" evidence="2">
    <location>
        <begin position="123"/>
        <end position="170"/>
    </location>
</feature>
<dbReference type="AlphaFoldDB" id="A0A562R0E2"/>
<proteinExistence type="predicted"/>
<evidence type="ECO:0000313" key="4">
    <source>
        <dbReference type="Proteomes" id="UP000318431"/>
    </source>
</evidence>
<dbReference type="SUPFAM" id="SSF51182">
    <property type="entry name" value="RmlC-like cupins"/>
    <property type="match status" value="1"/>
</dbReference>
<dbReference type="Pfam" id="PF07883">
    <property type="entry name" value="Cupin_2"/>
    <property type="match status" value="1"/>
</dbReference>